<dbReference type="EMBL" id="CAFBNR010000021">
    <property type="protein sequence ID" value="CAB4960918.1"/>
    <property type="molecule type" value="Genomic_DNA"/>
</dbReference>
<proteinExistence type="predicted"/>
<dbReference type="EMBL" id="CAFBMJ010000016">
    <property type="protein sequence ID" value="CAB4895482.1"/>
    <property type="molecule type" value="Genomic_DNA"/>
</dbReference>
<sequence length="522" mass="58017">MSNFIIVSGASNCSFRDLLNTGKSLLTSSIRPSHWLISGSSIQLSKIQNHRLLQKSNVIITDKLSHPDHSTVVFLRAGDTLAQDALLHISNGIAEHDLMYGDSEHGRASRFDEPSKVRRPQWSPERLRSHNYVGDLLAAAPTVVATAIKDLEGGLATLATLHEHDRSLRLFEVCTSPHRIAQVLYHSSQDRMTPTASLDAVQQHCERTCIDAICSIDQEVQSVRVSRRLHSQPKISVIVPTRGTTEMIKGKQVVLAAHTIETLINESTYQHFDVIAVLDSDTPSESRQAIQDAGGERIKVVDYDRPFNFAEKINLGAVCSESELLLLLNDDTEIISQDALETLVSILEDPSVAMAGPMLLYEDLAIQSAGHILNPVPIDLYRGYSSTLSGAQNILKVQRETSGIIAACVLIKREVFEQLGGLCTLFPSNFNDVDFGLKMHDAGYRIVWTPHAQFHHFESKTRSIKMHPSEVANIGTRWRDKLEDDPYFNPHLERYINIWKENVMGQRSVLDALGPTAPIASK</sequence>
<gene>
    <name evidence="2" type="ORF">UFOPK3573_00364</name>
    <name evidence="3" type="ORF">UFOPK3879_00604</name>
</gene>
<dbReference type="InterPro" id="IPR001173">
    <property type="entry name" value="Glyco_trans_2-like"/>
</dbReference>
<dbReference type="SUPFAM" id="SSF53448">
    <property type="entry name" value="Nucleotide-diphospho-sugar transferases"/>
    <property type="match status" value="1"/>
</dbReference>
<feature type="domain" description="Glycosyltransferase 2-like" evidence="1">
    <location>
        <begin position="257"/>
        <end position="419"/>
    </location>
</feature>
<evidence type="ECO:0000259" key="1">
    <source>
        <dbReference type="Pfam" id="PF00535"/>
    </source>
</evidence>
<dbReference type="InterPro" id="IPR029044">
    <property type="entry name" value="Nucleotide-diphossugar_trans"/>
</dbReference>
<dbReference type="Gene3D" id="3.90.550.10">
    <property type="entry name" value="Spore Coat Polysaccharide Biosynthesis Protein SpsA, Chain A"/>
    <property type="match status" value="1"/>
</dbReference>
<reference evidence="3" key="1">
    <citation type="submission" date="2020-05" db="EMBL/GenBank/DDBJ databases">
        <authorList>
            <person name="Chiriac C."/>
            <person name="Salcher M."/>
            <person name="Ghai R."/>
            <person name="Kavagutti S V."/>
        </authorList>
    </citation>
    <scope>NUCLEOTIDE SEQUENCE</scope>
</reference>
<dbReference type="PANTHER" id="PTHR43179:SF7">
    <property type="entry name" value="RHAMNOSYLTRANSFERASE WBBL"/>
    <property type="match status" value="1"/>
</dbReference>
<protein>
    <submittedName>
        <fullName evidence="3">Unannotated protein</fullName>
    </submittedName>
</protein>
<organism evidence="3">
    <name type="scientific">freshwater metagenome</name>
    <dbReference type="NCBI Taxonomy" id="449393"/>
    <lineage>
        <taxon>unclassified sequences</taxon>
        <taxon>metagenomes</taxon>
        <taxon>ecological metagenomes</taxon>
    </lineage>
</organism>
<name>A0A6J7KWV9_9ZZZZ</name>
<dbReference type="PANTHER" id="PTHR43179">
    <property type="entry name" value="RHAMNOSYLTRANSFERASE WBBL"/>
    <property type="match status" value="1"/>
</dbReference>
<dbReference type="AlphaFoldDB" id="A0A6J7KWV9"/>
<evidence type="ECO:0000313" key="3">
    <source>
        <dbReference type="EMBL" id="CAB4960918.1"/>
    </source>
</evidence>
<accession>A0A6J7KWV9</accession>
<evidence type="ECO:0000313" key="2">
    <source>
        <dbReference type="EMBL" id="CAB4895482.1"/>
    </source>
</evidence>
<dbReference type="Pfam" id="PF00535">
    <property type="entry name" value="Glycos_transf_2"/>
    <property type="match status" value="1"/>
</dbReference>